<organism evidence="5 6">
    <name type="scientific">Formosimonas limnophila</name>
    <dbReference type="NCBI Taxonomy" id="1384487"/>
    <lineage>
        <taxon>Bacteria</taxon>
        <taxon>Pseudomonadati</taxon>
        <taxon>Pseudomonadota</taxon>
        <taxon>Betaproteobacteria</taxon>
        <taxon>Burkholderiales</taxon>
        <taxon>Burkholderiaceae</taxon>
        <taxon>Formosimonas</taxon>
    </lineage>
</organism>
<dbReference type="SMART" id="SM00418">
    <property type="entry name" value="HTH_ARSR"/>
    <property type="match status" value="1"/>
</dbReference>
<comment type="caution">
    <text evidence="5">The sequence shown here is derived from an EMBL/GenBank/DDBJ whole genome shotgun (WGS) entry which is preliminary data.</text>
</comment>
<dbReference type="CDD" id="cd00090">
    <property type="entry name" value="HTH_ARSR"/>
    <property type="match status" value="1"/>
</dbReference>
<dbReference type="InterPro" id="IPR001845">
    <property type="entry name" value="HTH_ArsR_DNA-bd_dom"/>
</dbReference>
<evidence type="ECO:0000256" key="1">
    <source>
        <dbReference type="ARBA" id="ARBA00023015"/>
    </source>
</evidence>
<evidence type="ECO:0000313" key="6">
    <source>
        <dbReference type="Proteomes" id="UP000614287"/>
    </source>
</evidence>
<dbReference type="InterPro" id="IPR011991">
    <property type="entry name" value="ArsR-like_HTH"/>
</dbReference>
<evidence type="ECO:0000256" key="3">
    <source>
        <dbReference type="ARBA" id="ARBA00023163"/>
    </source>
</evidence>
<dbReference type="Proteomes" id="UP000614287">
    <property type="component" value="Unassembled WGS sequence"/>
</dbReference>
<keyword evidence="3" id="KW-0804">Transcription</keyword>
<dbReference type="GO" id="GO:0003700">
    <property type="term" value="F:DNA-binding transcription factor activity"/>
    <property type="evidence" value="ECO:0007669"/>
    <property type="project" value="InterPro"/>
</dbReference>
<reference evidence="5" key="1">
    <citation type="journal article" date="2014" name="Int. J. Syst. Evol. Microbiol.">
        <title>Complete genome sequence of Corynebacterium casei LMG S-19264T (=DSM 44701T), isolated from a smear-ripened cheese.</title>
        <authorList>
            <consortium name="US DOE Joint Genome Institute (JGI-PGF)"/>
            <person name="Walter F."/>
            <person name="Albersmeier A."/>
            <person name="Kalinowski J."/>
            <person name="Ruckert C."/>
        </authorList>
    </citation>
    <scope>NUCLEOTIDE SEQUENCE</scope>
    <source>
        <strain evidence="5">KCTC 32501</strain>
    </source>
</reference>
<dbReference type="InterPro" id="IPR036390">
    <property type="entry name" value="WH_DNA-bd_sf"/>
</dbReference>
<gene>
    <name evidence="5" type="ORF">GCM10009007_10580</name>
</gene>
<keyword evidence="1" id="KW-0805">Transcription regulation</keyword>
<dbReference type="InterPro" id="IPR051011">
    <property type="entry name" value="Metal_resp_trans_reg"/>
</dbReference>
<protein>
    <recommendedName>
        <fullName evidence="4">HTH arsR-type domain-containing protein</fullName>
    </recommendedName>
</protein>
<dbReference type="AlphaFoldDB" id="A0A8J3CMN8"/>
<accession>A0A8J3CMN8</accession>
<dbReference type="SUPFAM" id="SSF46785">
    <property type="entry name" value="Winged helix' DNA-binding domain"/>
    <property type="match status" value="1"/>
</dbReference>
<dbReference type="PROSITE" id="PS50987">
    <property type="entry name" value="HTH_ARSR_2"/>
    <property type="match status" value="1"/>
</dbReference>
<keyword evidence="6" id="KW-1185">Reference proteome</keyword>
<sequence>MIIQSLQTTEETKPMTPHNFKQLARQLKALSNENRLALYLEIIEHDRLSVPPQKCLCLISDIAAKLKIGAPTVSHHVKVLEQAGLIHVQKHGKFITAAINHDAREAAMRAFKVTQL</sequence>
<keyword evidence="2" id="KW-0238">DNA-binding</keyword>
<evidence type="ECO:0000256" key="2">
    <source>
        <dbReference type="ARBA" id="ARBA00023125"/>
    </source>
</evidence>
<dbReference type="Pfam" id="PF01022">
    <property type="entry name" value="HTH_5"/>
    <property type="match status" value="1"/>
</dbReference>
<dbReference type="GO" id="GO:0003677">
    <property type="term" value="F:DNA binding"/>
    <property type="evidence" value="ECO:0007669"/>
    <property type="project" value="UniProtKB-KW"/>
</dbReference>
<dbReference type="Gene3D" id="1.10.10.10">
    <property type="entry name" value="Winged helix-like DNA-binding domain superfamily/Winged helix DNA-binding domain"/>
    <property type="match status" value="1"/>
</dbReference>
<dbReference type="EMBL" id="BMZG01000005">
    <property type="protein sequence ID" value="GHA71603.1"/>
    <property type="molecule type" value="Genomic_DNA"/>
</dbReference>
<evidence type="ECO:0000259" key="4">
    <source>
        <dbReference type="PROSITE" id="PS50987"/>
    </source>
</evidence>
<name>A0A8J3CMN8_9BURK</name>
<dbReference type="PANTHER" id="PTHR43132:SF2">
    <property type="entry name" value="ARSENICAL RESISTANCE OPERON REPRESSOR ARSR-RELATED"/>
    <property type="match status" value="1"/>
</dbReference>
<proteinExistence type="predicted"/>
<dbReference type="PANTHER" id="PTHR43132">
    <property type="entry name" value="ARSENICAL RESISTANCE OPERON REPRESSOR ARSR-RELATED"/>
    <property type="match status" value="1"/>
</dbReference>
<feature type="domain" description="HTH arsR-type" evidence="4">
    <location>
        <begin position="15"/>
        <end position="116"/>
    </location>
</feature>
<dbReference type="InterPro" id="IPR036388">
    <property type="entry name" value="WH-like_DNA-bd_sf"/>
</dbReference>
<reference evidence="5" key="2">
    <citation type="submission" date="2020-09" db="EMBL/GenBank/DDBJ databases">
        <authorList>
            <person name="Sun Q."/>
            <person name="Kim S."/>
        </authorList>
    </citation>
    <scope>NUCLEOTIDE SEQUENCE</scope>
    <source>
        <strain evidence="5">KCTC 32501</strain>
    </source>
</reference>
<evidence type="ECO:0000313" key="5">
    <source>
        <dbReference type="EMBL" id="GHA71603.1"/>
    </source>
</evidence>